<evidence type="ECO:0000313" key="3">
    <source>
        <dbReference type="EMBL" id="KAA5827292.1"/>
    </source>
</evidence>
<evidence type="ECO:0000313" key="4">
    <source>
        <dbReference type="EMBL" id="TSJ81537.1"/>
    </source>
</evidence>
<dbReference type="PROSITE" id="PS51257">
    <property type="entry name" value="PROKAR_LIPOPROTEIN"/>
    <property type="match status" value="1"/>
</dbReference>
<reference evidence="3" key="3">
    <citation type="submission" date="2019-09" db="EMBL/GenBank/DDBJ databases">
        <authorList>
            <person name="Zhang D.-C."/>
        </authorList>
    </citation>
    <scope>NUCLEOTIDE SEQUENCE</scope>
    <source>
        <strain evidence="3">RU-4-M-4</strain>
    </source>
</reference>
<comment type="caution">
    <text evidence="3">The sequence shown here is derived from an EMBL/GenBank/DDBJ whole genome shotgun (WGS) entry which is preliminary data.</text>
</comment>
<accession>A0A5M7BCL0</accession>
<evidence type="ECO:0000313" key="6">
    <source>
        <dbReference type="Proteomes" id="UP000322315"/>
    </source>
</evidence>
<evidence type="ECO:0000259" key="1">
    <source>
        <dbReference type="Pfam" id="PF11738"/>
    </source>
</evidence>
<dbReference type="Gene3D" id="3.30.565.40">
    <property type="entry name" value="Fervidobacterium nodosum Rt17-B1 like"/>
    <property type="match status" value="1"/>
</dbReference>
<dbReference type="AlphaFoldDB" id="A0A5M7BCL0"/>
<protein>
    <submittedName>
        <fullName evidence="3">DUF3298 and DUF4163 domain-containing protein</fullName>
    </submittedName>
</protein>
<evidence type="ECO:0000313" key="5">
    <source>
        <dbReference type="Proteomes" id="UP000315145"/>
    </source>
</evidence>
<reference evidence="3 6" key="1">
    <citation type="journal article" date="2015" name="Int. J. Syst. Evol. Microbiol.">
        <title>Algibacter amylolyticus sp. nov., isolated from intertidal sediment.</title>
        <authorList>
            <person name="Zhang D.C."/>
            <person name="Wu J."/>
            <person name="Neuner K."/>
            <person name="Yao J."/>
            <person name="Margesin R."/>
        </authorList>
    </citation>
    <scope>NUCLEOTIDE SEQUENCE [LARGE SCALE GENOMIC DNA]</scope>
    <source>
        <strain evidence="3 6">RU-4-M-4</strain>
    </source>
</reference>
<dbReference type="RefSeq" id="WP_144114646.1">
    <property type="nucleotide sequence ID" value="NZ_JACHGE010000001.1"/>
</dbReference>
<dbReference type="Pfam" id="PF13739">
    <property type="entry name" value="PdaC"/>
    <property type="match status" value="1"/>
</dbReference>
<evidence type="ECO:0000259" key="2">
    <source>
        <dbReference type="Pfam" id="PF13739"/>
    </source>
</evidence>
<dbReference type="EMBL" id="VWRS01000001">
    <property type="protein sequence ID" value="KAA5827292.1"/>
    <property type="molecule type" value="Genomic_DNA"/>
</dbReference>
<organism evidence="3 6">
    <name type="scientific">Algibacter amylolyticus</name>
    <dbReference type="NCBI Taxonomy" id="1608400"/>
    <lineage>
        <taxon>Bacteria</taxon>
        <taxon>Pseudomonadati</taxon>
        <taxon>Bacteroidota</taxon>
        <taxon>Flavobacteriia</taxon>
        <taxon>Flavobacteriales</taxon>
        <taxon>Flavobacteriaceae</taxon>
        <taxon>Algibacter</taxon>
    </lineage>
</organism>
<dbReference type="InterPro" id="IPR037126">
    <property type="entry name" value="PdaC/RsiV-like_sf"/>
</dbReference>
<feature type="domain" description="Deacetylase PdaC" evidence="2">
    <location>
        <begin position="34"/>
        <end position="139"/>
    </location>
</feature>
<dbReference type="Pfam" id="PF11738">
    <property type="entry name" value="DUF3298"/>
    <property type="match status" value="1"/>
</dbReference>
<dbReference type="InterPro" id="IPR025303">
    <property type="entry name" value="PdaC"/>
</dbReference>
<dbReference type="OrthoDB" id="594879at2"/>
<keyword evidence="5" id="KW-1185">Reference proteome</keyword>
<dbReference type="Proteomes" id="UP000315145">
    <property type="component" value="Unassembled WGS sequence"/>
</dbReference>
<dbReference type="Gene3D" id="3.90.640.20">
    <property type="entry name" value="Heat-shock cognate protein, ATPase"/>
    <property type="match status" value="1"/>
</dbReference>
<feature type="domain" description="DUF3298" evidence="1">
    <location>
        <begin position="184"/>
        <end position="228"/>
    </location>
</feature>
<dbReference type="Proteomes" id="UP000322315">
    <property type="component" value="Unassembled WGS sequence"/>
</dbReference>
<gene>
    <name evidence="3" type="ORF">F2B50_00150</name>
    <name evidence="4" type="ORF">FPF71_00150</name>
</gene>
<reference evidence="4 5" key="2">
    <citation type="submission" date="2019-07" db="EMBL/GenBank/DDBJ databases">
        <title>Algibacter marinivivus sp. nov., isolated from the surface of a marine red alga.</title>
        <authorList>
            <person name="Zhong X."/>
            <person name="Xu W."/>
            <person name="Zhang Y."/>
            <person name="Zhang Q."/>
            <person name="Du Z."/>
        </authorList>
    </citation>
    <scope>NUCLEOTIDE SEQUENCE [LARGE SCALE GENOMIC DNA]</scope>
    <source>
        <strain evidence="4 5">RU-4-M-4</strain>
    </source>
</reference>
<proteinExistence type="predicted"/>
<dbReference type="EMBL" id="VMBF01000001">
    <property type="protein sequence ID" value="TSJ81537.1"/>
    <property type="molecule type" value="Genomic_DNA"/>
</dbReference>
<name>A0A5M7BCL0_9FLAO</name>
<sequence length="240" mass="26772">MCNNKYLILISFLFILFSCKNESETIFTETNITTQNNTIVEVNIPQASGNEAVANQINSEINKAIISALHIGYPDEITSTSIEESIASFTEEFKAFKNDFPETGEQWEAQIDGEVMYQSPKLTTIAITSYINTGGAHGNLIISFLNFNSETGQLLKNNDLFTNMEGFKTLSKSYFTTATIDKSLLLDIDSFILPQNIGYSEDGVILLYNTYEIAPYSSGIIEFAVPFKAAEHYLVFNSSY</sequence>
<dbReference type="InterPro" id="IPR021729">
    <property type="entry name" value="DUF3298"/>
</dbReference>